<dbReference type="GO" id="GO:0006351">
    <property type="term" value="P:DNA-templated transcription"/>
    <property type="evidence" value="ECO:0007669"/>
    <property type="project" value="TreeGrafter"/>
</dbReference>
<organism evidence="6 7">
    <name type="scientific">Bordetella flabilis</name>
    <dbReference type="NCBI Taxonomy" id="463014"/>
    <lineage>
        <taxon>Bacteria</taxon>
        <taxon>Pseudomonadati</taxon>
        <taxon>Pseudomonadota</taxon>
        <taxon>Betaproteobacteria</taxon>
        <taxon>Burkholderiales</taxon>
        <taxon>Alcaligenaceae</taxon>
        <taxon>Bordetella</taxon>
    </lineage>
</organism>
<dbReference type="Pfam" id="PF00126">
    <property type="entry name" value="HTH_1"/>
    <property type="match status" value="1"/>
</dbReference>
<reference evidence="6 7" key="1">
    <citation type="submission" date="2016-06" db="EMBL/GenBank/DDBJ databases">
        <title>Complete genome sequences of Bordetella bronchialis and Bordetella flabilis.</title>
        <authorList>
            <person name="LiPuma J.J."/>
            <person name="Spilker T."/>
        </authorList>
    </citation>
    <scope>NUCLEOTIDE SEQUENCE [LARGE SCALE GENOMIC DNA]</scope>
    <source>
        <strain evidence="6 7">AU10664</strain>
    </source>
</reference>
<evidence type="ECO:0000313" key="6">
    <source>
        <dbReference type="EMBL" id="ANN79992.1"/>
    </source>
</evidence>
<dbReference type="GO" id="GO:0043565">
    <property type="term" value="F:sequence-specific DNA binding"/>
    <property type="evidence" value="ECO:0007669"/>
    <property type="project" value="TreeGrafter"/>
</dbReference>
<dbReference type="RefSeq" id="WP_066664019.1">
    <property type="nucleotide sequence ID" value="NZ_CBCSCL010000003.1"/>
</dbReference>
<dbReference type="GO" id="GO:0003700">
    <property type="term" value="F:DNA-binding transcription factor activity"/>
    <property type="evidence" value="ECO:0007669"/>
    <property type="project" value="InterPro"/>
</dbReference>
<dbReference type="PROSITE" id="PS50931">
    <property type="entry name" value="HTH_LYSR"/>
    <property type="match status" value="1"/>
</dbReference>
<sequence>MLDINGPRLFSRLPSMENLVCFEAVARCGSFTRAAQELALTQSAVSKQMAMLEDSLKTSLFDRVGRGIRLSAKGRELQAELQPLLLRLNDVVAQLRSANAEQTVTVRCTQAVAHSWLFPQVVYFNQDHPEINVNIIASNSINEESCGDGSFGILYGDGDWSSLDATPLFQEVVYAVCRPDLPLPSIETVEQLREAPLIQLDSREWNCMDWPAWFKQFGVDYTAPTRALTFNQVTLVFNAALQGLGVGLGWDYMVRESIDRGQLRAIGNFACRTGRYDYLVHSRHRTLSPTARLFRDWLLQRKPLWTHS</sequence>
<evidence type="ECO:0000259" key="5">
    <source>
        <dbReference type="PROSITE" id="PS50931"/>
    </source>
</evidence>
<dbReference type="CDD" id="cd08432">
    <property type="entry name" value="PBP2_GcdR_TrpI_HvrB_AmpR_like"/>
    <property type="match status" value="1"/>
</dbReference>
<gene>
    <name evidence="6" type="ORF">BAU07_25345</name>
</gene>
<protein>
    <submittedName>
        <fullName evidence="6">LysR family transcriptional regulator</fullName>
    </submittedName>
</protein>
<dbReference type="Pfam" id="PF03466">
    <property type="entry name" value="LysR_substrate"/>
    <property type="match status" value="1"/>
</dbReference>
<dbReference type="PANTHER" id="PTHR30537">
    <property type="entry name" value="HTH-TYPE TRANSCRIPTIONAL REGULATOR"/>
    <property type="match status" value="1"/>
</dbReference>
<keyword evidence="2" id="KW-0805">Transcription regulation</keyword>
<evidence type="ECO:0000256" key="3">
    <source>
        <dbReference type="ARBA" id="ARBA00023125"/>
    </source>
</evidence>
<dbReference type="EMBL" id="CP016172">
    <property type="protein sequence ID" value="ANN79992.1"/>
    <property type="molecule type" value="Genomic_DNA"/>
</dbReference>
<name>A0A193GIT5_9BORD</name>
<evidence type="ECO:0000313" key="7">
    <source>
        <dbReference type="Proteomes" id="UP000091926"/>
    </source>
</evidence>
<keyword evidence="7" id="KW-1185">Reference proteome</keyword>
<comment type="similarity">
    <text evidence="1">Belongs to the LysR transcriptional regulatory family.</text>
</comment>
<dbReference type="OrthoDB" id="8683153at2"/>
<keyword evidence="4" id="KW-0804">Transcription</keyword>
<dbReference type="Proteomes" id="UP000091926">
    <property type="component" value="Chromosome"/>
</dbReference>
<dbReference type="InterPro" id="IPR036390">
    <property type="entry name" value="WH_DNA-bd_sf"/>
</dbReference>
<keyword evidence="3" id="KW-0238">DNA-binding</keyword>
<dbReference type="Gene3D" id="1.10.10.10">
    <property type="entry name" value="Winged helix-like DNA-binding domain superfamily/Winged helix DNA-binding domain"/>
    <property type="match status" value="1"/>
</dbReference>
<dbReference type="AlphaFoldDB" id="A0A193GIT5"/>
<dbReference type="STRING" id="463014.BAU07_25345"/>
<evidence type="ECO:0000256" key="4">
    <source>
        <dbReference type="ARBA" id="ARBA00023163"/>
    </source>
</evidence>
<feature type="domain" description="HTH lysR-type" evidence="5">
    <location>
        <begin position="14"/>
        <end position="71"/>
    </location>
</feature>
<dbReference type="InterPro" id="IPR005119">
    <property type="entry name" value="LysR_subst-bd"/>
</dbReference>
<dbReference type="FunFam" id="1.10.10.10:FF:000001">
    <property type="entry name" value="LysR family transcriptional regulator"/>
    <property type="match status" value="1"/>
</dbReference>
<dbReference type="Gene3D" id="3.40.190.10">
    <property type="entry name" value="Periplasmic binding protein-like II"/>
    <property type="match status" value="2"/>
</dbReference>
<accession>A0A193GIT5</accession>
<dbReference type="PANTHER" id="PTHR30537:SF79">
    <property type="entry name" value="TRANSCRIPTIONAL REGULATOR-RELATED"/>
    <property type="match status" value="1"/>
</dbReference>
<evidence type="ECO:0000256" key="1">
    <source>
        <dbReference type="ARBA" id="ARBA00009437"/>
    </source>
</evidence>
<dbReference type="InterPro" id="IPR058163">
    <property type="entry name" value="LysR-type_TF_proteobact-type"/>
</dbReference>
<dbReference type="InterPro" id="IPR036388">
    <property type="entry name" value="WH-like_DNA-bd_sf"/>
</dbReference>
<dbReference type="InterPro" id="IPR000847">
    <property type="entry name" value="LysR_HTH_N"/>
</dbReference>
<proteinExistence type="inferred from homology"/>
<dbReference type="SUPFAM" id="SSF46785">
    <property type="entry name" value="Winged helix' DNA-binding domain"/>
    <property type="match status" value="1"/>
</dbReference>
<evidence type="ECO:0000256" key="2">
    <source>
        <dbReference type="ARBA" id="ARBA00023015"/>
    </source>
</evidence>
<dbReference type="SUPFAM" id="SSF53850">
    <property type="entry name" value="Periplasmic binding protein-like II"/>
    <property type="match status" value="1"/>
</dbReference>
<dbReference type="PRINTS" id="PR00039">
    <property type="entry name" value="HTHLYSR"/>
</dbReference>
<dbReference type="KEGG" id="bfz:BAU07_25345"/>